<dbReference type="InterPro" id="IPR006043">
    <property type="entry name" value="NCS2"/>
</dbReference>
<evidence type="ECO:0000256" key="5">
    <source>
        <dbReference type="ARBA" id="ARBA00022989"/>
    </source>
</evidence>
<feature type="transmembrane region" description="Helical" evidence="7">
    <location>
        <begin position="354"/>
        <end position="371"/>
    </location>
</feature>
<name>A0A3N1KSM4_9PROT</name>
<dbReference type="EMBL" id="RJKX01000018">
    <property type="protein sequence ID" value="ROP81390.1"/>
    <property type="molecule type" value="Genomic_DNA"/>
</dbReference>
<feature type="transmembrane region" description="Helical" evidence="7">
    <location>
        <begin position="199"/>
        <end position="223"/>
    </location>
</feature>
<keyword evidence="9" id="KW-1185">Reference proteome</keyword>
<feature type="transmembrane region" description="Helical" evidence="7">
    <location>
        <begin position="20"/>
        <end position="41"/>
    </location>
</feature>
<dbReference type="Pfam" id="PF00860">
    <property type="entry name" value="Xan_ur_permease"/>
    <property type="match status" value="1"/>
</dbReference>
<keyword evidence="6 7" id="KW-0472">Membrane</keyword>
<feature type="transmembrane region" description="Helical" evidence="7">
    <location>
        <begin position="53"/>
        <end position="70"/>
    </location>
</feature>
<dbReference type="RefSeq" id="WP_123695224.1">
    <property type="nucleotide sequence ID" value="NZ_AP019700.1"/>
</dbReference>
<feature type="transmembrane region" description="Helical" evidence="7">
    <location>
        <begin position="82"/>
        <end position="100"/>
    </location>
</feature>
<dbReference type="AlphaFoldDB" id="A0A3N1KSM4"/>
<feature type="transmembrane region" description="Helical" evidence="7">
    <location>
        <begin position="169"/>
        <end position="192"/>
    </location>
</feature>
<accession>A0A3N1KSM4</accession>
<feature type="transmembrane region" description="Helical" evidence="7">
    <location>
        <begin position="136"/>
        <end position="157"/>
    </location>
</feature>
<evidence type="ECO:0000256" key="7">
    <source>
        <dbReference type="SAM" id="Phobius"/>
    </source>
</evidence>
<feature type="transmembrane region" description="Helical" evidence="7">
    <location>
        <begin position="326"/>
        <end position="348"/>
    </location>
</feature>
<evidence type="ECO:0000256" key="2">
    <source>
        <dbReference type="ARBA" id="ARBA00008821"/>
    </source>
</evidence>
<evidence type="ECO:0000313" key="8">
    <source>
        <dbReference type="EMBL" id="ROP81390.1"/>
    </source>
</evidence>
<proteinExistence type="inferred from homology"/>
<evidence type="ECO:0000256" key="1">
    <source>
        <dbReference type="ARBA" id="ARBA00004141"/>
    </source>
</evidence>
<keyword evidence="5 7" id="KW-1133">Transmembrane helix</keyword>
<keyword evidence="3" id="KW-0813">Transport</keyword>
<reference evidence="8 9" key="1">
    <citation type="submission" date="2018-11" db="EMBL/GenBank/DDBJ databases">
        <title>Genomic Encyclopedia of Type Strains, Phase IV (KMG-IV): sequencing the most valuable type-strain genomes for metagenomic binning, comparative biology and taxonomic classification.</title>
        <authorList>
            <person name="Goeker M."/>
        </authorList>
    </citation>
    <scope>NUCLEOTIDE SEQUENCE [LARGE SCALE GENOMIC DNA]</scope>
    <source>
        <strain evidence="8 9">DSM 5900</strain>
    </source>
</reference>
<comment type="similarity">
    <text evidence="2">Belongs to the nucleobase:cation symporter-2 (NCS2) (TC 2.A.40) family.</text>
</comment>
<evidence type="ECO:0000256" key="4">
    <source>
        <dbReference type="ARBA" id="ARBA00022692"/>
    </source>
</evidence>
<dbReference type="PANTHER" id="PTHR42810:SF2">
    <property type="entry name" value="PURINE PERMEASE C1399.01C-RELATED"/>
    <property type="match status" value="1"/>
</dbReference>
<protein>
    <submittedName>
        <fullName evidence="8">NCS2 family nucleobase:cation symporter-2/xanthine permease XanP</fullName>
    </submittedName>
</protein>
<evidence type="ECO:0000256" key="6">
    <source>
        <dbReference type="ARBA" id="ARBA00023136"/>
    </source>
</evidence>
<dbReference type="GO" id="GO:0042907">
    <property type="term" value="F:xanthine transmembrane transporter activity"/>
    <property type="evidence" value="ECO:0007669"/>
    <property type="project" value="TreeGrafter"/>
</dbReference>
<dbReference type="Proteomes" id="UP000278222">
    <property type="component" value="Unassembled WGS sequence"/>
</dbReference>
<feature type="transmembrane region" description="Helical" evidence="7">
    <location>
        <begin position="106"/>
        <end position="124"/>
    </location>
</feature>
<dbReference type="OrthoDB" id="9805749at2"/>
<sequence>MSDNSHLRYEPEERPPHALAAGMGAQIVVMILTGIMITPLVVSRTAGLDGPTTSWLVFGALIAAGLSTWLQVSRIGIIGSGYVMFVGSNAAFISVAVAAIQSGGPALLATLVAVSALATFLFTAKLPALRRILTPAVGGTVLMLMALSVAPIAWGMMKRVPAPFEGSVAVPMVVLATTVLIVAISLFATGALRLWAPLLGVLGGSAVAGATGMIDLAPIAAAPWVGLPSGSWPGMALDFAPEFWMLLPAFVLITLVGGIETYADSVSVQRTSRRQAQPIDFKGVQGAINADGLGSFIAGVLGTVPNTVYSSSVAVVELTGVASRRVGWWGGLFLILLAFCPKISAVVAAMPGPVAGAFIMMIIVLLFGHGIRLVNEDGLGFETGLAVCLGFWVGFGFQENALFNEMLPAWAKLFLSNSTTAGGLTAILLMSVLSLARRSRDKLTVPLEIGSIGQVRTLIQGFTSRLGWDNRAEDRLMLAAEEAMLFLLEAQVGEGRRARGNQLLVRLRRVGDDAELEYISAPAGSNAEAAMTSVAAVGEANPEVDLSLRLLRAMSKEVKHLQYHGIDYLLVRVDSTG</sequence>
<feature type="transmembrane region" description="Helical" evidence="7">
    <location>
        <begin position="243"/>
        <end position="263"/>
    </location>
</feature>
<feature type="transmembrane region" description="Helical" evidence="7">
    <location>
        <begin position="409"/>
        <end position="433"/>
    </location>
</feature>
<organism evidence="8 9">
    <name type="scientific">Stella humosa</name>
    <dbReference type="NCBI Taxonomy" id="94"/>
    <lineage>
        <taxon>Bacteria</taxon>
        <taxon>Pseudomonadati</taxon>
        <taxon>Pseudomonadota</taxon>
        <taxon>Alphaproteobacteria</taxon>
        <taxon>Rhodospirillales</taxon>
        <taxon>Stellaceae</taxon>
        <taxon>Stella</taxon>
    </lineage>
</organism>
<feature type="transmembrane region" description="Helical" evidence="7">
    <location>
        <begin position="378"/>
        <end position="397"/>
    </location>
</feature>
<gene>
    <name evidence="8" type="ORF">EDC65_5248</name>
</gene>
<comment type="subcellular location">
    <subcellularLocation>
        <location evidence="1">Membrane</location>
        <topology evidence="1">Multi-pass membrane protein</topology>
    </subcellularLocation>
</comment>
<dbReference type="GO" id="GO:0005886">
    <property type="term" value="C:plasma membrane"/>
    <property type="evidence" value="ECO:0007669"/>
    <property type="project" value="TreeGrafter"/>
</dbReference>
<comment type="caution">
    <text evidence="8">The sequence shown here is derived from an EMBL/GenBank/DDBJ whole genome shotgun (WGS) entry which is preliminary data.</text>
</comment>
<evidence type="ECO:0000313" key="9">
    <source>
        <dbReference type="Proteomes" id="UP000278222"/>
    </source>
</evidence>
<evidence type="ECO:0000256" key="3">
    <source>
        <dbReference type="ARBA" id="ARBA00022448"/>
    </source>
</evidence>
<keyword evidence="4 7" id="KW-0812">Transmembrane</keyword>
<dbReference type="PANTHER" id="PTHR42810">
    <property type="entry name" value="PURINE PERMEASE C1399.01C-RELATED"/>
    <property type="match status" value="1"/>
</dbReference>